<gene>
    <name evidence="2" type="ORF">S06H3_10205</name>
</gene>
<dbReference type="InterPro" id="IPR007712">
    <property type="entry name" value="RelE/ParE_toxin"/>
</dbReference>
<sequence length="86" mass="10444">MPYRLRITETARREFRRLPAHTRERVRHTIEAMADDPRPHGCKKLRAVDAYRVRVGDYRVIYDVDDALQIIMVLRIKHRREAYRDL</sequence>
<dbReference type="PANTHER" id="PTHR35601:SF1">
    <property type="entry name" value="TOXIN RELE"/>
    <property type="match status" value="1"/>
</dbReference>
<comment type="caution">
    <text evidence="2">The sequence shown here is derived from an EMBL/GenBank/DDBJ whole genome shotgun (WGS) entry which is preliminary data.</text>
</comment>
<evidence type="ECO:0008006" key="3">
    <source>
        <dbReference type="Google" id="ProtNLM"/>
    </source>
</evidence>
<dbReference type="AlphaFoldDB" id="X1KFQ2"/>
<dbReference type="InterPro" id="IPR035093">
    <property type="entry name" value="RelE/ParE_toxin_dom_sf"/>
</dbReference>
<evidence type="ECO:0000256" key="1">
    <source>
        <dbReference type="ARBA" id="ARBA00022649"/>
    </source>
</evidence>
<evidence type="ECO:0000313" key="2">
    <source>
        <dbReference type="EMBL" id="GAI05892.1"/>
    </source>
</evidence>
<protein>
    <recommendedName>
        <fullName evidence="3">Type II toxin-antitoxin system RelE/ParE family toxin</fullName>
    </recommendedName>
</protein>
<accession>X1KFQ2</accession>
<keyword evidence="1" id="KW-1277">Toxin-antitoxin system</keyword>
<proteinExistence type="predicted"/>
<dbReference type="PANTHER" id="PTHR35601">
    <property type="entry name" value="TOXIN RELE"/>
    <property type="match status" value="1"/>
</dbReference>
<name>X1KFQ2_9ZZZZ</name>
<dbReference type="SUPFAM" id="SSF143011">
    <property type="entry name" value="RelE-like"/>
    <property type="match status" value="1"/>
</dbReference>
<dbReference type="EMBL" id="BARV01004683">
    <property type="protein sequence ID" value="GAI05892.1"/>
    <property type="molecule type" value="Genomic_DNA"/>
</dbReference>
<dbReference type="Pfam" id="PF05016">
    <property type="entry name" value="ParE_toxin"/>
    <property type="match status" value="1"/>
</dbReference>
<reference evidence="2" key="1">
    <citation type="journal article" date="2014" name="Front. Microbiol.">
        <title>High frequency of phylogenetically diverse reductive dehalogenase-homologous genes in deep subseafloor sedimentary metagenomes.</title>
        <authorList>
            <person name="Kawai M."/>
            <person name="Futagami T."/>
            <person name="Toyoda A."/>
            <person name="Takaki Y."/>
            <person name="Nishi S."/>
            <person name="Hori S."/>
            <person name="Arai W."/>
            <person name="Tsubouchi T."/>
            <person name="Morono Y."/>
            <person name="Uchiyama I."/>
            <person name="Ito T."/>
            <person name="Fujiyama A."/>
            <person name="Inagaki F."/>
            <person name="Takami H."/>
        </authorList>
    </citation>
    <scope>NUCLEOTIDE SEQUENCE</scope>
    <source>
        <strain evidence="2">Expedition CK06-06</strain>
    </source>
</reference>
<organism evidence="2">
    <name type="scientific">marine sediment metagenome</name>
    <dbReference type="NCBI Taxonomy" id="412755"/>
    <lineage>
        <taxon>unclassified sequences</taxon>
        <taxon>metagenomes</taxon>
        <taxon>ecological metagenomes</taxon>
    </lineage>
</organism>
<dbReference type="Gene3D" id="3.30.2310.20">
    <property type="entry name" value="RelE-like"/>
    <property type="match status" value="1"/>
</dbReference>